<dbReference type="EMBL" id="JBHSAO010000010">
    <property type="protein sequence ID" value="MFC4024910.1"/>
    <property type="molecule type" value="Genomic_DNA"/>
</dbReference>
<proteinExistence type="inferred from homology"/>
<name>A0ABV8H223_9BACI</name>
<dbReference type="Gene3D" id="1.10.10.1320">
    <property type="entry name" value="Anti-sigma factor, zinc-finger domain"/>
    <property type="match status" value="1"/>
</dbReference>
<evidence type="ECO:0000313" key="6">
    <source>
        <dbReference type="Proteomes" id="UP001595772"/>
    </source>
</evidence>
<keyword evidence="3" id="KW-0812">Transmembrane</keyword>
<sequence length="211" mass="24049">MDCNRTSIELMHKYLDGDLTNQEECDLRTHLETCADCQHHFHELKRTITLIKSAEHFSAPDDFTQKVMQNLPIERKSVKYIRWFKIHPVITAAAIFFILMMGGMFSSWNQDSELVVSKQEELIIEGDTVIVPEGVTVPGDVLVKNGNLIIKGTIDGNVTLVNSELIQDNPLVGEELMASVGGVNGEFQTVDRMFEWMWYQVKNFFNGVFSF</sequence>
<evidence type="ECO:0000259" key="4">
    <source>
        <dbReference type="Pfam" id="PF13490"/>
    </source>
</evidence>
<evidence type="ECO:0000256" key="2">
    <source>
        <dbReference type="ARBA" id="ARBA00024438"/>
    </source>
</evidence>
<keyword evidence="3" id="KW-0472">Membrane</keyword>
<dbReference type="InterPro" id="IPR041916">
    <property type="entry name" value="Anti_sigma_zinc_sf"/>
</dbReference>
<feature type="transmembrane region" description="Helical" evidence="3">
    <location>
        <begin position="86"/>
        <end position="108"/>
    </location>
</feature>
<gene>
    <name evidence="5" type="primary">rsiW</name>
    <name evidence="5" type="ORF">ACFOUV_13990</name>
</gene>
<keyword evidence="3" id="KW-1133">Transmembrane helix</keyword>
<reference evidence="6" key="1">
    <citation type="journal article" date="2019" name="Int. J. Syst. Evol. Microbiol.">
        <title>The Global Catalogue of Microorganisms (GCM) 10K type strain sequencing project: providing services to taxonomists for standard genome sequencing and annotation.</title>
        <authorList>
            <consortium name="The Broad Institute Genomics Platform"/>
            <consortium name="The Broad Institute Genome Sequencing Center for Infectious Disease"/>
            <person name="Wu L."/>
            <person name="Ma J."/>
        </authorList>
    </citation>
    <scope>NUCLEOTIDE SEQUENCE [LARGE SCALE GENOMIC DNA]</scope>
    <source>
        <strain evidence="6">IBRC-M 10703</strain>
    </source>
</reference>
<feature type="domain" description="Putative zinc-finger" evidence="4">
    <location>
        <begin position="8"/>
        <end position="38"/>
    </location>
</feature>
<evidence type="ECO:0000313" key="5">
    <source>
        <dbReference type="EMBL" id="MFC4024910.1"/>
    </source>
</evidence>
<keyword evidence="6" id="KW-1185">Reference proteome</keyword>
<comment type="caution">
    <text evidence="5">The sequence shown here is derived from an EMBL/GenBank/DDBJ whole genome shotgun (WGS) entry which is preliminary data.</text>
</comment>
<protein>
    <recommendedName>
        <fullName evidence="2">Anti-sigma-W factor RsiW</fullName>
    </recommendedName>
</protein>
<evidence type="ECO:0000256" key="3">
    <source>
        <dbReference type="SAM" id="Phobius"/>
    </source>
</evidence>
<comment type="similarity">
    <text evidence="1">Belongs to the zinc-associated anti-sigma factor (ZAS) superfamily. Anti-sigma-W factor family.</text>
</comment>
<dbReference type="RefSeq" id="WP_379497406.1">
    <property type="nucleotide sequence ID" value="NZ_JBHSAO010000010.1"/>
</dbReference>
<organism evidence="5 6">
    <name type="scientific">Oceanobacillus longus</name>
    <dbReference type="NCBI Taxonomy" id="930120"/>
    <lineage>
        <taxon>Bacteria</taxon>
        <taxon>Bacillati</taxon>
        <taxon>Bacillota</taxon>
        <taxon>Bacilli</taxon>
        <taxon>Bacillales</taxon>
        <taxon>Bacillaceae</taxon>
        <taxon>Oceanobacillus</taxon>
    </lineage>
</organism>
<dbReference type="Proteomes" id="UP001595772">
    <property type="component" value="Unassembled WGS sequence"/>
</dbReference>
<dbReference type="Pfam" id="PF13490">
    <property type="entry name" value="zf-HC2"/>
    <property type="match status" value="1"/>
</dbReference>
<evidence type="ECO:0000256" key="1">
    <source>
        <dbReference type="ARBA" id="ARBA00024353"/>
    </source>
</evidence>
<accession>A0ABV8H223</accession>
<dbReference type="InterPro" id="IPR027383">
    <property type="entry name" value="Znf_put"/>
</dbReference>